<dbReference type="EMBL" id="CAXHTA020000015">
    <property type="protein sequence ID" value="CAL5225999.1"/>
    <property type="molecule type" value="Genomic_DNA"/>
</dbReference>
<keyword evidence="2" id="KW-1185">Reference proteome</keyword>
<reference evidence="1 2" key="1">
    <citation type="submission" date="2024-06" db="EMBL/GenBank/DDBJ databases">
        <authorList>
            <person name="Kraege A."/>
            <person name="Thomma B."/>
        </authorList>
    </citation>
    <scope>NUCLEOTIDE SEQUENCE [LARGE SCALE GENOMIC DNA]</scope>
</reference>
<gene>
    <name evidence="1" type="primary">g8802</name>
    <name evidence="1" type="ORF">VP750_LOCUS7905</name>
</gene>
<protein>
    <submittedName>
        <fullName evidence="1">G8802 protein</fullName>
    </submittedName>
</protein>
<comment type="caution">
    <text evidence="1">The sequence shown here is derived from an EMBL/GenBank/DDBJ whole genome shotgun (WGS) entry which is preliminary data.</text>
</comment>
<proteinExistence type="predicted"/>
<evidence type="ECO:0000313" key="1">
    <source>
        <dbReference type="EMBL" id="CAL5225999.1"/>
    </source>
</evidence>
<organism evidence="1 2">
    <name type="scientific">Coccomyxa viridis</name>
    <dbReference type="NCBI Taxonomy" id="1274662"/>
    <lineage>
        <taxon>Eukaryota</taxon>
        <taxon>Viridiplantae</taxon>
        <taxon>Chlorophyta</taxon>
        <taxon>core chlorophytes</taxon>
        <taxon>Trebouxiophyceae</taxon>
        <taxon>Trebouxiophyceae incertae sedis</taxon>
        <taxon>Coccomyxaceae</taxon>
        <taxon>Coccomyxa</taxon>
    </lineage>
</organism>
<accession>A0ABP1G638</accession>
<sequence length="146" mass="15718">METAGRSKKRATEVLLSDTDELAGLSLNPDKEYIFLHNNFTAVVEGVMVTAAVMNICSLEVVRKRDGILQEEQGAFIVDVNATLTVYVGPGTNGAVVKIPMANGRVFVCLVGPGMVCNLGKAFGVAEERTERSCWRAIYDCLCGSN</sequence>
<dbReference type="Proteomes" id="UP001497392">
    <property type="component" value="Unassembled WGS sequence"/>
</dbReference>
<name>A0ABP1G638_9CHLO</name>
<evidence type="ECO:0000313" key="2">
    <source>
        <dbReference type="Proteomes" id="UP001497392"/>
    </source>
</evidence>